<name>A0A674HPW9_TAEGU</name>
<organism evidence="2 3">
    <name type="scientific">Taeniopygia guttata</name>
    <name type="common">Zebra finch</name>
    <name type="synonym">Poephila guttata</name>
    <dbReference type="NCBI Taxonomy" id="59729"/>
    <lineage>
        <taxon>Eukaryota</taxon>
        <taxon>Metazoa</taxon>
        <taxon>Chordata</taxon>
        <taxon>Craniata</taxon>
        <taxon>Vertebrata</taxon>
        <taxon>Euteleostomi</taxon>
        <taxon>Archelosauria</taxon>
        <taxon>Archosauria</taxon>
        <taxon>Dinosauria</taxon>
        <taxon>Saurischia</taxon>
        <taxon>Theropoda</taxon>
        <taxon>Coelurosauria</taxon>
        <taxon>Aves</taxon>
        <taxon>Neognathae</taxon>
        <taxon>Neoaves</taxon>
        <taxon>Telluraves</taxon>
        <taxon>Australaves</taxon>
        <taxon>Passeriformes</taxon>
        <taxon>Passeroidea</taxon>
        <taxon>Estrildidae</taxon>
        <taxon>Estrildinae</taxon>
        <taxon>Taeniopygia</taxon>
    </lineage>
</organism>
<proteinExistence type="predicted"/>
<reference evidence="2" key="3">
    <citation type="submission" date="2025-09" db="UniProtKB">
        <authorList>
            <consortium name="Ensembl"/>
        </authorList>
    </citation>
    <scope>IDENTIFICATION</scope>
</reference>
<feature type="region of interest" description="Disordered" evidence="1">
    <location>
        <begin position="59"/>
        <end position="109"/>
    </location>
</feature>
<dbReference type="OMA" id="APRIFIH"/>
<dbReference type="Ensembl" id="ENSTGUT00000021703.1">
    <property type="protein sequence ID" value="ENSTGUP00000036570.1"/>
    <property type="gene ID" value="ENSTGUG00000027415.1"/>
</dbReference>
<keyword evidence="3" id="KW-1185">Reference proteome</keyword>
<dbReference type="GeneTree" id="ENSGT00390000010849"/>
<evidence type="ECO:0000313" key="3">
    <source>
        <dbReference type="Proteomes" id="UP000007754"/>
    </source>
</evidence>
<reference evidence="2" key="2">
    <citation type="submission" date="2025-08" db="UniProtKB">
        <authorList>
            <consortium name="Ensembl"/>
        </authorList>
    </citation>
    <scope>IDENTIFICATION</scope>
</reference>
<dbReference type="InParanoid" id="A0A674HPW9"/>
<protein>
    <submittedName>
        <fullName evidence="2">Uncharacterized protein</fullName>
    </submittedName>
</protein>
<dbReference type="AlphaFoldDB" id="A0A674HPW9"/>
<reference evidence="2 3" key="1">
    <citation type="journal article" date="2010" name="Nature">
        <title>The genome of a songbird.</title>
        <authorList>
            <person name="Warren W.C."/>
            <person name="Clayton D.F."/>
            <person name="Ellegren H."/>
            <person name="Arnold A.P."/>
            <person name="Hillier L.W."/>
            <person name="Kunstner A."/>
            <person name="Searle S."/>
            <person name="White S."/>
            <person name="Vilella A.J."/>
            <person name="Fairley S."/>
            <person name="Heger A."/>
            <person name="Kong L."/>
            <person name="Ponting C.P."/>
            <person name="Jarvis E.D."/>
            <person name="Mello C.V."/>
            <person name="Minx P."/>
            <person name="Lovell P."/>
            <person name="Velho T.A."/>
            <person name="Ferris M."/>
            <person name="Balakrishnan C.N."/>
            <person name="Sinha S."/>
            <person name="Blatti C."/>
            <person name="London S.E."/>
            <person name="Li Y."/>
            <person name="Lin Y.C."/>
            <person name="George J."/>
            <person name="Sweedler J."/>
            <person name="Southey B."/>
            <person name="Gunaratne P."/>
            <person name="Watson M."/>
            <person name="Nam K."/>
            <person name="Backstrom N."/>
            <person name="Smeds L."/>
            <person name="Nabholz B."/>
            <person name="Itoh Y."/>
            <person name="Whitney O."/>
            <person name="Pfenning A.R."/>
            <person name="Howard J."/>
            <person name="Volker M."/>
            <person name="Skinner B.M."/>
            <person name="Griffin D.K."/>
            <person name="Ye L."/>
            <person name="McLaren W.M."/>
            <person name="Flicek P."/>
            <person name="Quesada V."/>
            <person name="Velasco G."/>
            <person name="Lopez-Otin C."/>
            <person name="Puente X.S."/>
            <person name="Olender T."/>
            <person name="Lancet D."/>
            <person name="Smit A.F."/>
            <person name="Hubley R."/>
            <person name="Konkel M.K."/>
            <person name="Walker J.A."/>
            <person name="Batzer M.A."/>
            <person name="Gu W."/>
            <person name="Pollock D.D."/>
            <person name="Chen L."/>
            <person name="Cheng Z."/>
            <person name="Eichler E.E."/>
            <person name="Stapley J."/>
            <person name="Slate J."/>
            <person name="Ekblom R."/>
            <person name="Birkhead T."/>
            <person name="Burke T."/>
            <person name="Burt D."/>
            <person name="Scharff C."/>
            <person name="Adam I."/>
            <person name="Richard H."/>
            <person name="Sultan M."/>
            <person name="Soldatov A."/>
            <person name="Lehrach H."/>
            <person name="Edwards S.V."/>
            <person name="Yang S.P."/>
            <person name="Li X."/>
            <person name="Graves T."/>
            <person name="Fulton L."/>
            <person name="Nelson J."/>
            <person name="Chinwalla A."/>
            <person name="Hou S."/>
            <person name="Mardis E.R."/>
            <person name="Wilson R.K."/>
        </authorList>
    </citation>
    <scope>NUCLEOTIDE SEQUENCE [LARGE SCALE GENOMIC DNA]</scope>
</reference>
<sequence length="137" mass="13973">VGGQDDDQDLSVAHPEVLGVHVQLFAVEFAQLSKAFLDAVHVPDGFPEGGEHLLAVGTDHGVAQDGGGAGHVPEGDEEPLGPGVDDQQPGDRQTDRQSQGLGAALVHVDPAPEGGDELLLLGCPVHHGAGRGVPKLP</sequence>
<dbReference type="Proteomes" id="UP000007754">
    <property type="component" value="Chromosome 1"/>
</dbReference>
<evidence type="ECO:0000256" key="1">
    <source>
        <dbReference type="SAM" id="MobiDB-lite"/>
    </source>
</evidence>
<evidence type="ECO:0000313" key="2">
    <source>
        <dbReference type="Ensembl" id="ENSTGUP00000036570.1"/>
    </source>
</evidence>
<accession>A0A674HPW9</accession>